<comment type="caution">
    <text evidence="1">The sequence shown here is derived from an EMBL/GenBank/DDBJ whole genome shotgun (WGS) entry which is preliminary data.</text>
</comment>
<reference evidence="1 2" key="1">
    <citation type="submission" date="2018-06" db="EMBL/GenBank/DDBJ databases">
        <title>Comparative genomics reveals the genomic features of Rhizophagus irregularis, R. cerebriforme, R. diaphanum and Gigaspora rosea, and their symbiotic lifestyle signature.</title>
        <authorList>
            <person name="Morin E."/>
            <person name="San Clemente H."/>
            <person name="Chen E.C.H."/>
            <person name="De La Providencia I."/>
            <person name="Hainaut M."/>
            <person name="Kuo A."/>
            <person name="Kohler A."/>
            <person name="Murat C."/>
            <person name="Tang N."/>
            <person name="Roy S."/>
            <person name="Loubradou J."/>
            <person name="Henrissat B."/>
            <person name="Grigoriev I.V."/>
            <person name="Corradi N."/>
            <person name="Roux C."/>
            <person name="Martin F.M."/>
        </authorList>
    </citation>
    <scope>NUCLEOTIDE SEQUENCE [LARGE SCALE GENOMIC DNA]</scope>
    <source>
        <strain evidence="1 2">DAOM 194757</strain>
    </source>
</reference>
<accession>A0A397VQF0</accession>
<proteinExistence type="predicted"/>
<organism evidence="1 2">
    <name type="scientific">Gigaspora rosea</name>
    <dbReference type="NCBI Taxonomy" id="44941"/>
    <lineage>
        <taxon>Eukaryota</taxon>
        <taxon>Fungi</taxon>
        <taxon>Fungi incertae sedis</taxon>
        <taxon>Mucoromycota</taxon>
        <taxon>Glomeromycotina</taxon>
        <taxon>Glomeromycetes</taxon>
        <taxon>Diversisporales</taxon>
        <taxon>Gigasporaceae</taxon>
        <taxon>Gigaspora</taxon>
    </lineage>
</organism>
<sequence length="147" mass="17204">MPHILTFHIKYWPYSSSILSLAFFKKESQLKRKEKKRQENIKIHANRLLVWTGNMENMDRLRPPYPPTIVARDLAAVINERSVGLKAFHAYRIYCNSIASSQNVILPNNMLSIIASKFWAREPKHVKEMYQYLAAEALALFRETVLK</sequence>
<evidence type="ECO:0008006" key="3">
    <source>
        <dbReference type="Google" id="ProtNLM"/>
    </source>
</evidence>
<gene>
    <name evidence="1" type="ORF">C2G38_2069313</name>
</gene>
<evidence type="ECO:0000313" key="2">
    <source>
        <dbReference type="Proteomes" id="UP000266673"/>
    </source>
</evidence>
<dbReference type="AlphaFoldDB" id="A0A397VQF0"/>
<name>A0A397VQF0_9GLOM</name>
<protein>
    <recommendedName>
        <fullName evidence="3">HMG box domain-containing protein</fullName>
    </recommendedName>
</protein>
<evidence type="ECO:0000313" key="1">
    <source>
        <dbReference type="EMBL" id="RIB24724.1"/>
    </source>
</evidence>
<keyword evidence="2" id="KW-1185">Reference proteome</keyword>
<dbReference type="Proteomes" id="UP000266673">
    <property type="component" value="Unassembled WGS sequence"/>
</dbReference>
<dbReference type="EMBL" id="QKWP01000204">
    <property type="protein sequence ID" value="RIB24724.1"/>
    <property type="molecule type" value="Genomic_DNA"/>
</dbReference>
<dbReference type="OrthoDB" id="2367927at2759"/>